<reference evidence="8 9" key="1">
    <citation type="journal article" date="2015" name="Genome Announc.">
        <title>Draft Genome Sequence of Burkholderia sp. Strain PML1(12), an Ectomycorrhizosphere-Inhabiting Bacterium with Effective Mineral-Weathering Ability.</title>
        <authorList>
            <person name="Uroz S."/>
            <person name="Oger P."/>
        </authorList>
    </citation>
    <scope>NUCLEOTIDE SEQUENCE [LARGE SCALE GENOMIC DNA]</scope>
    <source>
        <strain evidence="9">PML1(12)</strain>
    </source>
</reference>
<evidence type="ECO:0000256" key="2">
    <source>
        <dbReference type="ARBA" id="ARBA00022475"/>
    </source>
</evidence>
<feature type="transmembrane region" description="Helical" evidence="6">
    <location>
        <begin position="149"/>
        <end position="171"/>
    </location>
</feature>
<dbReference type="GO" id="GO:0022857">
    <property type="term" value="F:transmembrane transporter activity"/>
    <property type="evidence" value="ECO:0007669"/>
    <property type="project" value="InterPro"/>
</dbReference>
<proteinExistence type="predicted"/>
<feature type="domain" description="Major facilitator superfamily (MFS) profile" evidence="7">
    <location>
        <begin position="25"/>
        <end position="397"/>
    </location>
</feature>
<dbReference type="InterPro" id="IPR050189">
    <property type="entry name" value="MFS_Efflux_Transporters"/>
</dbReference>
<dbReference type="Pfam" id="PF07690">
    <property type="entry name" value="MFS_1"/>
    <property type="match status" value="1"/>
</dbReference>
<dbReference type="InterPro" id="IPR011701">
    <property type="entry name" value="MFS"/>
</dbReference>
<evidence type="ECO:0000259" key="7">
    <source>
        <dbReference type="PROSITE" id="PS50850"/>
    </source>
</evidence>
<accession>A0A0J1CU19</accession>
<dbReference type="CDD" id="cd17324">
    <property type="entry name" value="MFS_NepI_like"/>
    <property type="match status" value="1"/>
</dbReference>
<dbReference type="PATRIC" id="fig|908627.4.peg.4921"/>
<dbReference type="EMBL" id="AEJF01000135">
    <property type="protein sequence ID" value="KLU24095.1"/>
    <property type="molecule type" value="Genomic_DNA"/>
</dbReference>
<comment type="caution">
    <text evidence="8">The sequence shown here is derived from an EMBL/GenBank/DDBJ whole genome shotgun (WGS) entry which is preliminary data.</text>
</comment>
<dbReference type="SUPFAM" id="SSF103473">
    <property type="entry name" value="MFS general substrate transporter"/>
    <property type="match status" value="1"/>
</dbReference>
<evidence type="ECO:0000256" key="6">
    <source>
        <dbReference type="SAM" id="Phobius"/>
    </source>
</evidence>
<feature type="transmembrane region" description="Helical" evidence="6">
    <location>
        <begin position="116"/>
        <end position="137"/>
    </location>
</feature>
<sequence length="404" mass="41544">MSELDTRNHISFTVPAQPDRLPMSGLLALAAAGFITILTEALPAGLLRQMSADLAVSDALVGQLVTLYAMGSLLAAIPLVSATRSWRRRPLLLAGIAGFIVVNTITAISANYTLTLAARFVAGVSAGVVWSLLAGYAGRMAPEHLKGRAIAIAMVGTPLALSLGIPLGTMLGATVGWRYTFGGISVLALLLVGWVWWKVPDFEGQPASRRARLATVLASPGLKRVLGAMLAFVLAHNILYTYIAPFLALAHLENRVDAILFVFGVTALIGIGIVGALVDRRLRQLVLLSVVLFALAVVALGSASSVPAVIYLGVGAWGLAFGGAATLFQTASANASGAAADLAQAMVVTVWNVAIAAGGALGGIAIESYGAGALPWASAALLALAFLVVCFASRSGFPSTTQTC</sequence>
<dbReference type="InterPro" id="IPR020846">
    <property type="entry name" value="MFS_dom"/>
</dbReference>
<gene>
    <name evidence="8" type="ORF">EOS_22020</name>
</gene>
<dbReference type="GO" id="GO:0005886">
    <property type="term" value="C:plasma membrane"/>
    <property type="evidence" value="ECO:0007669"/>
    <property type="project" value="UniProtKB-SubCell"/>
</dbReference>
<evidence type="ECO:0000256" key="1">
    <source>
        <dbReference type="ARBA" id="ARBA00004651"/>
    </source>
</evidence>
<evidence type="ECO:0000256" key="4">
    <source>
        <dbReference type="ARBA" id="ARBA00022989"/>
    </source>
</evidence>
<comment type="subcellular location">
    <subcellularLocation>
        <location evidence="1">Cell membrane</location>
        <topology evidence="1">Multi-pass membrane protein</topology>
    </subcellularLocation>
</comment>
<feature type="transmembrane region" description="Helical" evidence="6">
    <location>
        <begin position="59"/>
        <end position="79"/>
    </location>
</feature>
<evidence type="ECO:0000256" key="3">
    <source>
        <dbReference type="ARBA" id="ARBA00022692"/>
    </source>
</evidence>
<keyword evidence="9" id="KW-1185">Reference proteome</keyword>
<dbReference type="PROSITE" id="PS50850">
    <property type="entry name" value="MFS"/>
    <property type="match status" value="1"/>
</dbReference>
<keyword evidence="3 6" id="KW-0812">Transmembrane</keyword>
<dbReference type="Gene3D" id="1.20.1250.20">
    <property type="entry name" value="MFS general substrate transporter like domains"/>
    <property type="match status" value="1"/>
</dbReference>
<feature type="transmembrane region" description="Helical" evidence="6">
    <location>
        <begin position="21"/>
        <end position="39"/>
    </location>
</feature>
<dbReference type="PANTHER" id="PTHR43124:SF3">
    <property type="entry name" value="CHLORAMPHENICOL EFFLUX PUMP RV0191"/>
    <property type="match status" value="1"/>
</dbReference>
<feature type="transmembrane region" description="Helical" evidence="6">
    <location>
        <begin position="285"/>
        <end position="303"/>
    </location>
</feature>
<dbReference type="AlphaFoldDB" id="A0A0J1CU19"/>
<dbReference type="PANTHER" id="PTHR43124">
    <property type="entry name" value="PURINE EFFLUX PUMP PBUE"/>
    <property type="match status" value="1"/>
</dbReference>
<keyword evidence="5 6" id="KW-0472">Membrane</keyword>
<keyword evidence="4 6" id="KW-1133">Transmembrane helix</keyword>
<dbReference type="InterPro" id="IPR036259">
    <property type="entry name" value="MFS_trans_sf"/>
</dbReference>
<feature type="transmembrane region" description="Helical" evidence="6">
    <location>
        <begin position="91"/>
        <end position="110"/>
    </location>
</feature>
<feature type="transmembrane region" description="Helical" evidence="6">
    <location>
        <begin position="177"/>
        <end position="197"/>
    </location>
</feature>
<protein>
    <submittedName>
        <fullName evidence="8">MFS transporter</fullName>
    </submittedName>
</protein>
<evidence type="ECO:0000313" key="9">
    <source>
        <dbReference type="Proteomes" id="UP000035963"/>
    </source>
</evidence>
<feature type="transmembrane region" description="Helical" evidence="6">
    <location>
        <begin position="342"/>
        <end position="366"/>
    </location>
</feature>
<evidence type="ECO:0000313" key="8">
    <source>
        <dbReference type="EMBL" id="KLU24095.1"/>
    </source>
</evidence>
<name>A0A0J1CU19_9BURK</name>
<dbReference type="Proteomes" id="UP000035963">
    <property type="component" value="Unassembled WGS sequence"/>
</dbReference>
<feature type="transmembrane region" description="Helical" evidence="6">
    <location>
        <begin position="225"/>
        <end position="252"/>
    </location>
</feature>
<keyword evidence="2" id="KW-1003">Cell membrane</keyword>
<feature type="transmembrane region" description="Helical" evidence="6">
    <location>
        <begin position="258"/>
        <end position="278"/>
    </location>
</feature>
<organism evidence="8 9">
    <name type="scientific">Caballeronia mineralivorans PML1(12)</name>
    <dbReference type="NCBI Taxonomy" id="908627"/>
    <lineage>
        <taxon>Bacteria</taxon>
        <taxon>Pseudomonadati</taxon>
        <taxon>Pseudomonadota</taxon>
        <taxon>Betaproteobacteria</taxon>
        <taxon>Burkholderiales</taxon>
        <taxon>Burkholderiaceae</taxon>
        <taxon>Caballeronia</taxon>
    </lineage>
</organism>
<evidence type="ECO:0000256" key="5">
    <source>
        <dbReference type="ARBA" id="ARBA00023136"/>
    </source>
</evidence>
<feature type="transmembrane region" description="Helical" evidence="6">
    <location>
        <begin position="309"/>
        <end position="330"/>
    </location>
</feature>
<feature type="transmembrane region" description="Helical" evidence="6">
    <location>
        <begin position="372"/>
        <end position="392"/>
    </location>
</feature>